<accession>A0A8H7EQR1</accession>
<sequence>MAQVRFYDLHFPDELNKVWSPNTCKTRYALNVKGIPYETVFVTFEDIHKEIPKITKSDVSPTVPVIVDLAHDNKAVQDSWDIALYLEKAYPETPSLFDGHEGVHLFFHNYCSNHLLPTLFKLAVLPVHQRCGPEHVRNGFRRYREQLWGQTLEEFAGNPADHIKALPDLLKPFTNVLSSYPFLTGNKVGWADVLLASSLTMTAVITPDVFGSHVLNGYEGSDALRNWWQRMETYMGDKP</sequence>
<name>A0A8H7EQR1_9FUNG</name>
<evidence type="ECO:0000259" key="1">
    <source>
        <dbReference type="PROSITE" id="PS50404"/>
    </source>
</evidence>
<dbReference type="SUPFAM" id="SSF47616">
    <property type="entry name" value="GST C-terminal domain-like"/>
    <property type="match status" value="1"/>
</dbReference>
<dbReference type="InterPro" id="IPR050983">
    <property type="entry name" value="GST_Omega/HSP26"/>
</dbReference>
<feature type="domain" description="GST N-terminal" evidence="1">
    <location>
        <begin position="10"/>
        <end position="94"/>
    </location>
</feature>
<dbReference type="Gene3D" id="3.40.30.10">
    <property type="entry name" value="Glutaredoxin"/>
    <property type="match status" value="1"/>
</dbReference>
<dbReference type="SUPFAM" id="SSF52833">
    <property type="entry name" value="Thioredoxin-like"/>
    <property type="match status" value="1"/>
</dbReference>
<keyword evidence="3" id="KW-1185">Reference proteome</keyword>
<dbReference type="GO" id="GO:0005737">
    <property type="term" value="C:cytoplasm"/>
    <property type="evidence" value="ECO:0007669"/>
    <property type="project" value="TreeGrafter"/>
</dbReference>
<dbReference type="OrthoDB" id="4951845at2759"/>
<dbReference type="Pfam" id="PF13409">
    <property type="entry name" value="GST_N_2"/>
    <property type="match status" value="1"/>
</dbReference>
<evidence type="ECO:0000313" key="3">
    <source>
        <dbReference type="Proteomes" id="UP000605846"/>
    </source>
</evidence>
<reference evidence="2" key="1">
    <citation type="submission" date="2020-01" db="EMBL/GenBank/DDBJ databases">
        <title>Genome Sequencing of Three Apophysomyces-Like Fungal Strains Confirms a Novel Fungal Genus in the Mucoromycota with divergent Burkholderia-like Endosymbiotic Bacteria.</title>
        <authorList>
            <person name="Stajich J.E."/>
            <person name="Macias A.M."/>
            <person name="Carter-House D."/>
            <person name="Lovett B."/>
            <person name="Kasson L.R."/>
            <person name="Berry K."/>
            <person name="Grigoriev I."/>
            <person name="Chang Y."/>
            <person name="Spatafora J."/>
            <person name="Kasson M.T."/>
        </authorList>
    </citation>
    <scope>NUCLEOTIDE SEQUENCE</scope>
    <source>
        <strain evidence="2">NRRL A-21654</strain>
    </source>
</reference>
<dbReference type="PANTHER" id="PTHR43968">
    <property type="match status" value="1"/>
</dbReference>
<dbReference type="PROSITE" id="PS50404">
    <property type="entry name" value="GST_NTER"/>
    <property type="match status" value="1"/>
</dbReference>
<evidence type="ECO:0000313" key="2">
    <source>
        <dbReference type="EMBL" id="KAF7722452.1"/>
    </source>
</evidence>
<dbReference type="InterPro" id="IPR036249">
    <property type="entry name" value="Thioredoxin-like_sf"/>
</dbReference>
<organism evidence="2 3">
    <name type="scientific">Apophysomyces ossiformis</name>
    <dbReference type="NCBI Taxonomy" id="679940"/>
    <lineage>
        <taxon>Eukaryota</taxon>
        <taxon>Fungi</taxon>
        <taxon>Fungi incertae sedis</taxon>
        <taxon>Mucoromycota</taxon>
        <taxon>Mucoromycotina</taxon>
        <taxon>Mucoromycetes</taxon>
        <taxon>Mucorales</taxon>
        <taxon>Mucorineae</taxon>
        <taxon>Mucoraceae</taxon>
        <taxon>Apophysomyces</taxon>
    </lineage>
</organism>
<proteinExistence type="predicted"/>
<dbReference type="InterPro" id="IPR054416">
    <property type="entry name" value="GST_UstS-like_C"/>
</dbReference>
<dbReference type="Pfam" id="PF22041">
    <property type="entry name" value="GST_C_7"/>
    <property type="match status" value="1"/>
</dbReference>
<dbReference type="EMBL" id="JABAYA010000194">
    <property type="protein sequence ID" value="KAF7722452.1"/>
    <property type="molecule type" value="Genomic_DNA"/>
</dbReference>
<dbReference type="AlphaFoldDB" id="A0A8H7EQR1"/>
<gene>
    <name evidence="2" type="ORF">EC973_003117</name>
</gene>
<dbReference type="Proteomes" id="UP000605846">
    <property type="component" value="Unassembled WGS sequence"/>
</dbReference>
<dbReference type="PANTHER" id="PTHR43968:SF6">
    <property type="entry name" value="GLUTATHIONE S-TRANSFERASE OMEGA"/>
    <property type="match status" value="1"/>
</dbReference>
<dbReference type="Gene3D" id="1.20.1050.10">
    <property type="match status" value="1"/>
</dbReference>
<comment type="caution">
    <text evidence="2">The sequence shown here is derived from an EMBL/GenBank/DDBJ whole genome shotgun (WGS) entry which is preliminary data.</text>
</comment>
<dbReference type="InterPro" id="IPR004045">
    <property type="entry name" value="Glutathione_S-Trfase_N"/>
</dbReference>
<dbReference type="InterPro" id="IPR036282">
    <property type="entry name" value="Glutathione-S-Trfase_C_sf"/>
</dbReference>
<protein>
    <recommendedName>
        <fullName evidence="1">GST N-terminal domain-containing protein</fullName>
    </recommendedName>
</protein>